<dbReference type="PROSITE" id="PS00497">
    <property type="entry name" value="TYROSINASE_1"/>
    <property type="match status" value="1"/>
</dbReference>
<feature type="domain" description="Tyrosinase copper-binding" evidence="4">
    <location>
        <begin position="85"/>
        <end position="102"/>
    </location>
</feature>
<dbReference type="PANTHER" id="PTHR11474">
    <property type="entry name" value="TYROSINASE FAMILY MEMBER"/>
    <property type="match status" value="1"/>
</dbReference>
<proteinExistence type="predicted"/>
<evidence type="ECO:0000313" key="8">
    <source>
        <dbReference type="Proteomes" id="UP000602510"/>
    </source>
</evidence>
<evidence type="ECO:0000256" key="1">
    <source>
        <dbReference type="ARBA" id="ARBA00022723"/>
    </source>
</evidence>
<dbReference type="InterPro" id="IPR002227">
    <property type="entry name" value="Tyrosinase_Cu-bd"/>
</dbReference>
<evidence type="ECO:0000313" key="7">
    <source>
        <dbReference type="EMBL" id="KAF4140034.1"/>
    </source>
</evidence>
<feature type="chain" id="PRO_5036239824" evidence="3">
    <location>
        <begin position="29"/>
        <end position="553"/>
    </location>
</feature>
<dbReference type="PRINTS" id="PR00092">
    <property type="entry name" value="TYROSINASE"/>
</dbReference>
<evidence type="ECO:0000256" key="3">
    <source>
        <dbReference type="SAM" id="SignalP"/>
    </source>
</evidence>
<dbReference type="InterPro" id="IPR050316">
    <property type="entry name" value="Tyrosinase/Hemocyanin"/>
</dbReference>
<sequence>MARIKRKSFFFSSLVTVFNCLLFSTTHGQQVGTNCANPRVRRSWEMYNATEKSLYLEAIGVAMDKGFHQKFIQIHTEYLSEKEAHGNCMFIYWHRIMLLGYENMLRSLDPKFQCLTLPYWDHVSARARRSTGTCTNLLSCSPFLADSSGDMAGTSKNLIIYNVSIPVTSSPSSSATTCMNRFPLSQFCGNNTGCAKCITRKTRTAMSSTAYPDSASFTSVYQQIFSSNNSYTFTTQVERGVHNTIHSALGGVMAYFQSPADPIFYLHHALVDLLQVIYLKCQLGGENSLLTAGAKGNDSRWFNSCARRTSGSYSTADNITIRGFANDGKTVVNVWQDPKNMLYPFFKDLPYKYADYVDAKDLGNYSYTYALSGGLATFYEKCWASTQVSATSTTLLADERQHWPRGRDRGNLYPIIEPGTSYDEKVKRWNIALYEAARIVGFEEAAAKEQMEMVMCQYQEDCLGGVVDYTDLFRANFGVQGHPRCYTLLQYLDSGDQVIGIPQWKSITNRFLPCAAYRKKEAPVSDFVKAVSELKKSLERSKSPDDYVAATFF</sequence>
<reference evidence="6" key="1">
    <citation type="submission" date="2020-04" db="EMBL/GenBank/DDBJ databases">
        <title>Hybrid Assembly of Korean Phytophthora infestans isolates.</title>
        <authorList>
            <person name="Prokchorchik M."/>
            <person name="Lee Y."/>
            <person name="Seo J."/>
            <person name="Cho J.-H."/>
            <person name="Park Y.-E."/>
            <person name="Jang D.-C."/>
            <person name="Im J.-S."/>
            <person name="Choi J.-G."/>
            <person name="Park H.-J."/>
            <person name="Lee G.-B."/>
            <person name="Lee Y.-G."/>
            <person name="Hong S.-Y."/>
            <person name="Cho K."/>
            <person name="Sohn K.H."/>
        </authorList>
    </citation>
    <scope>NUCLEOTIDE SEQUENCE</scope>
    <source>
        <strain evidence="6">KR_1_A1</strain>
        <strain evidence="7">KR_2_A2</strain>
    </source>
</reference>
<dbReference type="Pfam" id="PF00264">
    <property type="entry name" value="Tyrosinase"/>
    <property type="match status" value="1"/>
</dbReference>
<comment type="caution">
    <text evidence="6">The sequence shown here is derived from an EMBL/GenBank/DDBJ whole genome shotgun (WGS) entry which is preliminary data.</text>
</comment>
<dbReference type="EMBL" id="JAACNO010001519">
    <property type="protein sequence ID" value="KAF4140034.1"/>
    <property type="molecule type" value="Genomic_DNA"/>
</dbReference>
<dbReference type="EMBL" id="WSZM01000043">
    <property type="protein sequence ID" value="KAF4045610.1"/>
    <property type="molecule type" value="Genomic_DNA"/>
</dbReference>
<dbReference type="PANTHER" id="PTHR11474:SF126">
    <property type="entry name" value="TYROSINASE-LIKE PROTEIN TYR-1-RELATED"/>
    <property type="match status" value="1"/>
</dbReference>
<dbReference type="GO" id="GO:0046872">
    <property type="term" value="F:metal ion binding"/>
    <property type="evidence" value="ECO:0007669"/>
    <property type="project" value="UniProtKB-KW"/>
</dbReference>
<evidence type="ECO:0000256" key="2">
    <source>
        <dbReference type="ARBA" id="ARBA00023008"/>
    </source>
</evidence>
<dbReference type="SUPFAM" id="SSF48056">
    <property type="entry name" value="Di-copper centre-containing domain"/>
    <property type="match status" value="1"/>
</dbReference>
<keyword evidence="1" id="KW-0479">Metal-binding</keyword>
<protein>
    <submittedName>
        <fullName evidence="6">Common central domain of tyrosinase</fullName>
    </submittedName>
</protein>
<gene>
    <name evidence="6" type="ORF">GN244_ATG02060</name>
    <name evidence="7" type="ORF">GN958_ATG10784</name>
</gene>
<feature type="signal peptide" evidence="3">
    <location>
        <begin position="1"/>
        <end position="28"/>
    </location>
</feature>
<dbReference type="Proteomes" id="UP000704712">
    <property type="component" value="Unassembled WGS sequence"/>
</dbReference>
<feature type="domain" description="Tyrosinase copper-binding" evidence="5">
    <location>
        <begin position="261"/>
        <end position="272"/>
    </location>
</feature>
<evidence type="ECO:0000259" key="5">
    <source>
        <dbReference type="PROSITE" id="PS00498"/>
    </source>
</evidence>
<dbReference type="PROSITE" id="PS00498">
    <property type="entry name" value="TYROSINASE_2"/>
    <property type="match status" value="1"/>
</dbReference>
<dbReference type="InterPro" id="IPR008922">
    <property type="entry name" value="Di-copper_centre_dom_sf"/>
</dbReference>
<dbReference type="AlphaFoldDB" id="A0A833TLW3"/>
<keyword evidence="3" id="KW-0732">Signal</keyword>
<dbReference type="GO" id="GO:0016491">
    <property type="term" value="F:oxidoreductase activity"/>
    <property type="evidence" value="ECO:0007669"/>
    <property type="project" value="InterPro"/>
</dbReference>
<organism evidence="6 8">
    <name type="scientific">Phytophthora infestans</name>
    <name type="common">Potato late blight agent</name>
    <name type="synonym">Botrytis infestans</name>
    <dbReference type="NCBI Taxonomy" id="4787"/>
    <lineage>
        <taxon>Eukaryota</taxon>
        <taxon>Sar</taxon>
        <taxon>Stramenopiles</taxon>
        <taxon>Oomycota</taxon>
        <taxon>Peronosporomycetes</taxon>
        <taxon>Peronosporales</taxon>
        <taxon>Peronosporaceae</taxon>
        <taxon>Phytophthora</taxon>
    </lineage>
</organism>
<evidence type="ECO:0000259" key="4">
    <source>
        <dbReference type="PROSITE" id="PS00497"/>
    </source>
</evidence>
<keyword evidence="8" id="KW-1185">Reference proteome</keyword>
<dbReference type="Gene3D" id="1.10.1280.10">
    <property type="entry name" value="Di-copper center containing domain from catechol oxidase"/>
    <property type="match status" value="1"/>
</dbReference>
<name>A0A833TLW3_PHYIN</name>
<keyword evidence="2" id="KW-0186">Copper</keyword>
<accession>A0A833TLW3</accession>
<dbReference type="Proteomes" id="UP000602510">
    <property type="component" value="Unassembled WGS sequence"/>
</dbReference>
<evidence type="ECO:0000313" key="6">
    <source>
        <dbReference type="EMBL" id="KAF4045610.1"/>
    </source>
</evidence>